<keyword evidence="3 8" id="KW-0812">Transmembrane</keyword>
<reference evidence="9" key="1">
    <citation type="submission" date="2022-07" db="EMBL/GenBank/DDBJ databases">
        <title>Phylogenomic reconstructions and comparative analyses of Kickxellomycotina fungi.</title>
        <authorList>
            <person name="Reynolds N.K."/>
            <person name="Stajich J.E."/>
            <person name="Barry K."/>
            <person name="Grigoriev I.V."/>
            <person name="Crous P."/>
            <person name="Smith M.E."/>
        </authorList>
    </citation>
    <scope>NUCLEOTIDE SEQUENCE</scope>
    <source>
        <strain evidence="9">BCRC 34381</strain>
    </source>
</reference>
<evidence type="ECO:0000256" key="5">
    <source>
        <dbReference type="ARBA" id="ARBA00023136"/>
    </source>
</evidence>
<dbReference type="Pfam" id="PF05277">
    <property type="entry name" value="DUF726"/>
    <property type="match status" value="1"/>
</dbReference>
<feature type="region of interest" description="Disordered" evidence="7">
    <location>
        <begin position="55"/>
        <end position="75"/>
    </location>
</feature>
<organism evidence="9 10">
    <name type="scientific">Coemansia biformis</name>
    <dbReference type="NCBI Taxonomy" id="1286918"/>
    <lineage>
        <taxon>Eukaryota</taxon>
        <taxon>Fungi</taxon>
        <taxon>Fungi incertae sedis</taxon>
        <taxon>Zoopagomycota</taxon>
        <taxon>Kickxellomycotina</taxon>
        <taxon>Kickxellomycetes</taxon>
        <taxon>Kickxellales</taxon>
        <taxon>Kickxellaceae</taxon>
        <taxon>Coemansia</taxon>
    </lineage>
</organism>
<name>A0A9W7YBU4_9FUNG</name>
<evidence type="ECO:0000256" key="4">
    <source>
        <dbReference type="ARBA" id="ARBA00022989"/>
    </source>
</evidence>
<dbReference type="EMBL" id="JANBOI010000012">
    <property type="protein sequence ID" value="KAJ1735764.1"/>
    <property type="molecule type" value="Genomic_DNA"/>
</dbReference>
<feature type="coiled-coil region" evidence="6">
    <location>
        <begin position="866"/>
        <end position="893"/>
    </location>
</feature>
<accession>A0A9W7YBU4</accession>
<feature type="transmembrane region" description="Helical" evidence="8">
    <location>
        <begin position="518"/>
        <end position="539"/>
    </location>
</feature>
<dbReference type="AlphaFoldDB" id="A0A9W7YBU4"/>
<dbReference type="OrthoDB" id="277931at2759"/>
<evidence type="ECO:0008006" key="11">
    <source>
        <dbReference type="Google" id="ProtNLM"/>
    </source>
</evidence>
<proteinExistence type="inferred from homology"/>
<dbReference type="PANTHER" id="PTHR17920">
    <property type="entry name" value="TRANSMEMBRANE AND COILED-COIL DOMAIN-CONTAINING PROTEIN 4 TMCO4"/>
    <property type="match status" value="1"/>
</dbReference>
<keyword evidence="10" id="KW-1185">Reference proteome</keyword>
<feature type="compositionally biased region" description="Basic and acidic residues" evidence="7">
    <location>
        <begin position="334"/>
        <end position="343"/>
    </location>
</feature>
<feature type="region of interest" description="Disordered" evidence="7">
    <location>
        <begin position="301"/>
        <end position="414"/>
    </location>
</feature>
<feature type="compositionally biased region" description="Low complexity" evidence="7">
    <location>
        <begin position="378"/>
        <end position="401"/>
    </location>
</feature>
<evidence type="ECO:0000313" key="10">
    <source>
        <dbReference type="Proteomes" id="UP001143981"/>
    </source>
</evidence>
<sequence length="969" mass="103690">MGRSAPRDAGIRYNIREHSSAELADAAPMSANRALSPPICHVDADAVVAAAGSTSRLAAKRASKPRRTDARGAGKAVLPLFRRAASSAPSNVARHQGYGPDSHLPRFMQARLQSADESACASSRSSMGSGHSLAASPPTASSSPSAMQNMLEVEETRLLEAERKSQLRAVDSILTDEQKIAYVGVVYLILVDMQTRLNVQHKESQSSTASFMNFSRRFMRCMYSHIRLSAEEQRMVELLPRHKVTIADMAHSLAVQGDTILVEADQDLAIVHAQTDGELFDALQSRAECRSSSESARGSAFGWLRSKKPPSGDGGGDDNDIYSHYSMLPTDGLDAERTPDADPRANGAPGWHELSGEADNPCGSEGAGAVPKAASVTGAEAGTGRSRSGSGSSASTSTREGPQTAPPQDSQKDMLGDASLTRVDAEQTLAIDVRATLVLDMYLLLLSDDVYDGRGRYLLRRLAEALRYPWVEAMRCERRVTRQLRLHDYAANVTQATQGAAGYSVKERAQQGKTRRMVIIGLATVGGGLVIGLSAGLLAPAIGAGIGATLGAIGIANTGAFFGSIGGTALITGAATLTGSSLAGSQIVRRTRFAEQFEFIPCVSEGQTNLVLTIPGWLDKADNGVFSFSTLDPVNGDHCSLLWESDALRQLGSSLRMIVGEVFSITLTQTLQHTVLPSLLGPLSIPMWLAKLGYVLDNPWSNGCELALKAGPVVADLLLQRVQGQRPVTLVGYSIGARLIFYALLELANMSAFGLVEDVYLFGAPIVASETEWRMAASVVGGRFVNAYSTKDWILGFFYRTTSLGRNSIAGLHPISGVNGLENVDVSDEVPGHNAYREVLPLLLHQLGVPVTSVELHAAAENQPNSDEDRAMLAELERAAELLEQHEKKKKDIWPWRWTLWGSRPTEPAAARHSPQPQPQPLAAAHCEVATAARELAELGIDVKEMPSTLPALVVDGDGAPCDRKQQTP</sequence>
<keyword evidence="4 8" id="KW-1133">Transmembrane helix</keyword>
<dbReference type="SUPFAM" id="SSF53474">
    <property type="entry name" value="alpha/beta-Hydrolases"/>
    <property type="match status" value="1"/>
</dbReference>
<dbReference type="InterPro" id="IPR029058">
    <property type="entry name" value="AB_hydrolase_fold"/>
</dbReference>
<comment type="subcellular location">
    <subcellularLocation>
        <location evidence="1">Membrane</location>
        <topology evidence="1">Multi-pass membrane protein</topology>
    </subcellularLocation>
</comment>
<evidence type="ECO:0000313" key="9">
    <source>
        <dbReference type="EMBL" id="KAJ1735764.1"/>
    </source>
</evidence>
<dbReference type="PANTHER" id="PTHR17920:SF3">
    <property type="entry name" value="TRANSMEMBRANE AND COILED-COIL DOMAIN-CONTAINING PROTEIN 4"/>
    <property type="match status" value="1"/>
</dbReference>
<evidence type="ECO:0000256" key="2">
    <source>
        <dbReference type="ARBA" id="ARBA00009824"/>
    </source>
</evidence>
<feature type="compositionally biased region" description="Low complexity" evidence="7">
    <location>
        <begin position="118"/>
        <end position="146"/>
    </location>
</feature>
<comment type="similarity">
    <text evidence="2">Belongs to the TMCO4 family.</text>
</comment>
<feature type="region of interest" description="Disordered" evidence="7">
    <location>
        <begin position="118"/>
        <end position="147"/>
    </location>
</feature>
<protein>
    <recommendedName>
        <fullName evidence="11">DUF726-domain-containing protein</fullName>
    </recommendedName>
</protein>
<evidence type="ECO:0000256" key="3">
    <source>
        <dbReference type="ARBA" id="ARBA00022692"/>
    </source>
</evidence>
<evidence type="ECO:0000256" key="1">
    <source>
        <dbReference type="ARBA" id="ARBA00004141"/>
    </source>
</evidence>
<keyword evidence="5 8" id="KW-0472">Membrane</keyword>
<dbReference type="InterPro" id="IPR007941">
    <property type="entry name" value="DUF726"/>
</dbReference>
<feature type="transmembrane region" description="Helical" evidence="8">
    <location>
        <begin position="559"/>
        <end position="583"/>
    </location>
</feature>
<evidence type="ECO:0000256" key="6">
    <source>
        <dbReference type="SAM" id="Coils"/>
    </source>
</evidence>
<evidence type="ECO:0000256" key="8">
    <source>
        <dbReference type="SAM" id="Phobius"/>
    </source>
</evidence>
<evidence type="ECO:0000256" key="7">
    <source>
        <dbReference type="SAM" id="MobiDB-lite"/>
    </source>
</evidence>
<gene>
    <name evidence="9" type="ORF">LPJ61_000361</name>
</gene>
<comment type="caution">
    <text evidence="9">The sequence shown here is derived from an EMBL/GenBank/DDBJ whole genome shotgun (WGS) entry which is preliminary data.</text>
</comment>
<dbReference type="Proteomes" id="UP001143981">
    <property type="component" value="Unassembled WGS sequence"/>
</dbReference>
<dbReference type="GO" id="GO:0016020">
    <property type="term" value="C:membrane"/>
    <property type="evidence" value="ECO:0007669"/>
    <property type="project" value="UniProtKB-SubCell"/>
</dbReference>
<keyword evidence="6" id="KW-0175">Coiled coil</keyword>